<protein>
    <recommendedName>
        <fullName evidence="1">DUF7344 domain-containing protein</fullName>
    </recommendedName>
</protein>
<dbReference type="Proteomes" id="UP000001903">
    <property type="component" value="Chromosome"/>
</dbReference>
<dbReference type="OrthoDB" id="200487at2157"/>
<evidence type="ECO:0000313" key="3">
    <source>
        <dbReference type="Proteomes" id="UP000001903"/>
    </source>
</evidence>
<dbReference type="Gene3D" id="1.10.10.10">
    <property type="entry name" value="Winged helix-like DNA-binding domain superfamily/Winged helix DNA-binding domain"/>
    <property type="match status" value="1"/>
</dbReference>
<sequence length="120" mass="13526">MTGEPPIDGVGSGPYLDEFFAALANYRRRCVLHYLRAEGRASLGGIARQIAAWERAYRSDIGSAELLDRIEIELFHIHLPRLREVSLVGYDRQTSLVIYRDPPDIVKAILDLCTSRDIPS</sequence>
<dbReference type="Pfam" id="PF24035">
    <property type="entry name" value="DUF7344"/>
    <property type="match status" value="1"/>
</dbReference>
<gene>
    <name evidence="2" type="ordered locus">Htur_3653</name>
</gene>
<dbReference type="RefSeq" id="WP_012944762.1">
    <property type="nucleotide sequence ID" value="NC_013743.1"/>
</dbReference>
<dbReference type="KEGG" id="htu:Htur_3653"/>
<dbReference type="InterPro" id="IPR036388">
    <property type="entry name" value="WH-like_DNA-bd_sf"/>
</dbReference>
<proteinExistence type="predicted"/>
<feature type="domain" description="DUF7344" evidence="1">
    <location>
        <begin position="20"/>
        <end position="97"/>
    </location>
</feature>
<reference evidence="2 3" key="1">
    <citation type="journal article" date="2010" name="Stand. Genomic Sci.">
        <title>Complete genome sequence of Haloterrigena turkmenica type strain (4k).</title>
        <authorList>
            <person name="Saunders E."/>
            <person name="Tindall B.J."/>
            <person name="Fahnrich R."/>
            <person name="Lapidus A."/>
            <person name="Copeland A."/>
            <person name="Del Rio T.G."/>
            <person name="Lucas S."/>
            <person name="Chen F."/>
            <person name="Tice H."/>
            <person name="Cheng J.F."/>
            <person name="Han C."/>
            <person name="Detter J.C."/>
            <person name="Bruce D."/>
            <person name="Goodwin L."/>
            <person name="Chain P."/>
            <person name="Pitluck S."/>
            <person name="Pati A."/>
            <person name="Ivanova N."/>
            <person name="Mavromatis K."/>
            <person name="Chen A."/>
            <person name="Palaniappan K."/>
            <person name="Land M."/>
            <person name="Hauser L."/>
            <person name="Chang Y.J."/>
            <person name="Jeffries C.D."/>
            <person name="Brettin T."/>
            <person name="Rohde M."/>
            <person name="Goker M."/>
            <person name="Bristow J."/>
            <person name="Eisen J.A."/>
            <person name="Markowitz V."/>
            <person name="Hugenholtz P."/>
            <person name="Klenk H.P."/>
            <person name="Kyrpides N.C."/>
        </authorList>
    </citation>
    <scope>NUCLEOTIDE SEQUENCE [LARGE SCALE GENOMIC DNA]</scope>
    <source>
        <strain evidence="3">ATCC 51198 / DSM 5511 / JCM 9101 / NCIMB 13204 / VKM B-1734 / 4k</strain>
    </source>
</reference>
<organism evidence="2 3">
    <name type="scientific">Haloterrigena turkmenica (strain ATCC 51198 / DSM 5511 / JCM 9101 / NCIMB 13204 / VKM B-1734 / 4k)</name>
    <name type="common">Halococcus turkmenicus</name>
    <dbReference type="NCBI Taxonomy" id="543526"/>
    <lineage>
        <taxon>Archaea</taxon>
        <taxon>Methanobacteriati</taxon>
        <taxon>Methanobacteriota</taxon>
        <taxon>Stenosarchaea group</taxon>
        <taxon>Halobacteria</taxon>
        <taxon>Halobacteriales</taxon>
        <taxon>Natrialbaceae</taxon>
        <taxon>Haloterrigena</taxon>
    </lineage>
</organism>
<dbReference type="AlphaFoldDB" id="D2RRP8"/>
<dbReference type="EMBL" id="CP001860">
    <property type="protein sequence ID" value="ADB62515.1"/>
    <property type="molecule type" value="Genomic_DNA"/>
</dbReference>
<keyword evidence="3" id="KW-1185">Reference proteome</keyword>
<evidence type="ECO:0000259" key="1">
    <source>
        <dbReference type="Pfam" id="PF24035"/>
    </source>
</evidence>
<dbReference type="GeneID" id="8744279"/>
<dbReference type="InterPro" id="IPR055768">
    <property type="entry name" value="DUF7344"/>
</dbReference>
<name>D2RRP8_HALTV</name>
<dbReference type="HOGENOM" id="CLU_131305_5_1_2"/>
<evidence type="ECO:0000313" key="2">
    <source>
        <dbReference type="EMBL" id="ADB62515.1"/>
    </source>
</evidence>
<dbReference type="SUPFAM" id="SSF46785">
    <property type="entry name" value="Winged helix' DNA-binding domain"/>
    <property type="match status" value="1"/>
</dbReference>
<dbReference type="eggNOG" id="arCOG03828">
    <property type="taxonomic scope" value="Archaea"/>
</dbReference>
<dbReference type="InterPro" id="IPR036390">
    <property type="entry name" value="WH_DNA-bd_sf"/>
</dbReference>
<accession>D2RRP8</accession>